<dbReference type="PROSITE" id="PS50109">
    <property type="entry name" value="HIS_KIN"/>
    <property type="match status" value="1"/>
</dbReference>
<dbReference type="Gene3D" id="3.30.450.20">
    <property type="entry name" value="PAS domain"/>
    <property type="match status" value="1"/>
</dbReference>
<dbReference type="RefSeq" id="WP_136082235.1">
    <property type="nucleotide sequence ID" value="NZ_CAAHFG010000004.1"/>
</dbReference>
<dbReference type="InterPro" id="IPR005467">
    <property type="entry name" value="His_kinase_dom"/>
</dbReference>
<evidence type="ECO:0000313" key="3">
    <source>
        <dbReference type="Proteomes" id="UP000366872"/>
    </source>
</evidence>
<feature type="domain" description="Histidine kinase" evidence="1">
    <location>
        <begin position="166"/>
        <end position="371"/>
    </location>
</feature>
<evidence type="ECO:0000259" key="1">
    <source>
        <dbReference type="PROSITE" id="PS50109"/>
    </source>
</evidence>
<dbReference type="EMBL" id="CAAHFG010000004">
    <property type="protein sequence ID" value="VGO16707.1"/>
    <property type="molecule type" value="Genomic_DNA"/>
</dbReference>
<protein>
    <recommendedName>
        <fullName evidence="1">Histidine kinase domain-containing protein</fullName>
    </recommendedName>
</protein>
<reference evidence="2 3" key="1">
    <citation type="submission" date="2019-04" db="EMBL/GenBank/DDBJ databases">
        <authorList>
            <person name="Van Vliet M D."/>
        </authorList>
    </citation>
    <scope>NUCLEOTIDE SEQUENCE [LARGE SCALE GENOMIC DNA]</scope>
    <source>
        <strain evidence="2 3">F1</strain>
    </source>
</reference>
<dbReference type="SUPFAM" id="SSF55874">
    <property type="entry name" value="ATPase domain of HSP90 chaperone/DNA topoisomerase II/histidine kinase"/>
    <property type="match status" value="1"/>
</dbReference>
<evidence type="ECO:0000313" key="2">
    <source>
        <dbReference type="EMBL" id="VGO16707.1"/>
    </source>
</evidence>
<dbReference type="InterPro" id="IPR036890">
    <property type="entry name" value="HATPase_C_sf"/>
</dbReference>
<dbReference type="Gene3D" id="3.30.565.10">
    <property type="entry name" value="Histidine kinase-like ATPase, C-terminal domain"/>
    <property type="match status" value="1"/>
</dbReference>
<gene>
    <name evidence="2" type="ORF">PDESU_05298</name>
</gene>
<proteinExistence type="predicted"/>
<dbReference type="SMART" id="SM00387">
    <property type="entry name" value="HATPase_c"/>
    <property type="match status" value="1"/>
</dbReference>
<dbReference type="Pfam" id="PF02518">
    <property type="entry name" value="HATPase_c"/>
    <property type="match status" value="1"/>
</dbReference>
<organism evidence="2 3">
    <name type="scientific">Pontiella desulfatans</name>
    <dbReference type="NCBI Taxonomy" id="2750659"/>
    <lineage>
        <taxon>Bacteria</taxon>
        <taxon>Pseudomonadati</taxon>
        <taxon>Kiritimatiellota</taxon>
        <taxon>Kiritimatiellia</taxon>
        <taxon>Kiritimatiellales</taxon>
        <taxon>Pontiellaceae</taxon>
        <taxon>Pontiella</taxon>
    </lineage>
</organism>
<dbReference type="InterPro" id="IPR003594">
    <property type="entry name" value="HATPase_dom"/>
</dbReference>
<name>A0A6C2UAI1_PONDE</name>
<accession>A0A6C2UAI1</accession>
<dbReference type="AlphaFoldDB" id="A0A6C2UAI1"/>
<sequence length="373" mass="41690">MTVKTLFAPAERATPEQVEHDAQVLAQAGIVDHITHVIPSILMVLNKERQVVYSNQRLQEFLDVSPDHDVLGLRPGEILDCIHSTNGCGGCGTTEFCSQCGAVKAILKSQDEQVGVEAECRITTQSGKALEFNVWASPYHCGDSDFTIFTIIDIHNEKRRQALEQTFFHDMANVLMAITGHSKLLEMPHDEEEAVHSIEAIRMASKELTSEIWCHRKLLQAEHGELEVELKPGINSLVLVNELRTLCSERKLELDSNSEEFELTTDRTLLFRVLFNMVKNANEAAALDETVTISCRREDDTGIFSVHNPNYMPRPVQLQVFQRSFTTKGTGHGVGSYSMRLFGETFLKGKVGFSTSEQTGTTFYIAVPLEYPG</sequence>
<keyword evidence="3" id="KW-1185">Reference proteome</keyword>
<dbReference type="Proteomes" id="UP000366872">
    <property type="component" value="Unassembled WGS sequence"/>
</dbReference>